<reference evidence="3 4" key="2">
    <citation type="journal article" date="2021" name="J. Hered.">
        <title>Feather Gene Expression Elucidates the Developmental Basis of Plumage Iridescence in African Starlings.</title>
        <authorList>
            <person name="Rubenstein D.R."/>
            <person name="Corvelo A."/>
            <person name="MacManes M.D."/>
            <person name="Maia R."/>
            <person name="Narzisi G."/>
            <person name="Rousaki A."/>
            <person name="Vandenabeele P."/>
            <person name="Shawkey M.D."/>
            <person name="Solomon J."/>
        </authorList>
    </citation>
    <scope>NUCLEOTIDE SEQUENCE [LARGE SCALE GENOMIC DNA]</scope>
    <source>
        <strain evidence="3">SS15</strain>
    </source>
</reference>
<proteinExistence type="predicted"/>
<reference evidence="2" key="1">
    <citation type="submission" date="2020-10" db="EMBL/GenBank/DDBJ databases">
        <title>Feather gene expression reveals the developmental basis of iridescence in African starlings.</title>
        <authorList>
            <person name="Rubenstein D.R."/>
        </authorList>
    </citation>
    <scope>NUCLEOTIDE SEQUENCE</scope>
    <source>
        <strain evidence="2">SS15</strain>
        <tissue evidence="2">Liver</tissue>
    </source>
</reference>
<evidence type="ECO:0000313" key="3">
    <source>
        <dbReference type="EMBL" id="KAI1241570.1"/>
    </source>
</evidence>
<sequence length="454" mass="50102">MDNKTPHTKDLLVMPSNARAGSSSTPYTNMNHPACQELGLAWLKVPAAPVLSLAMPHHNCADTFSLCLGCLCSRGLPWEQGTVVGGSAAHGFHKCQAPQAREREWLSGGMISSLQGQEEVPFTPSFCSCFPLLSCSLPTPAIPCLWKITSFFRSPHLKEKQLENVADDNHRKTKLAFISRGFLRCYYTVVPDVTSVLSPAECKSGYPCDTEKSDCPPKDTAHNLCLNEGGDAAQAGPRCCCASVKQKANGTLLMLVSHCSSVCVPYGNLKPVGLSIWGCKKEYLMFVLCACVCQRKCVFPTLRTCWFGEDCRGENIHHAKMLYEQRNANYQMYKKCEFCFDRDSGNVEWVFIPSLFYAAVTLPELLGEVQDAVSCLSCGSLPGNKGRGDVAMAKDVPITEVFELKVFNPGEKRKWVTPLSPVLLLRDLQIEKKIIKVVSRTSIFFAKVVINILH</sequence>
<organism evidence="2">
    <name type="scientific">Lamprotornis superbus</name>
    <dbReference type="NCBI Taxonomy" id="245042"/>
    <lineage>
        <taxon>Eukaryota</taxon>
        <taxon>Metazoa</taxon>
        <taxon>Chordata</taxon>
        <taxon>Craniata</taxon>
        <taxon>Vertebrata</taxon>
        <taxon>Euteleostomi</taxon>
        <taxon>Archelosauria</taxon>
        <taxon>Archosauria</taxon>
        <taxon>Dinosauria</taxon>
        <taxon>Saurischia</taxon>
        <taxon>Theropoda</taxon>
        <taxon>Coelurosauria</taxon>
        <taxon>Aves</taxon>
        <taxon>Neognathae</taxon>
        <taxon>Neoaves</taxon>
        <taxon>Telluraves</taxon>
        <taxon>Australaves</taxon>
        <taxon>Passeriformes</taxon>
        <taxon>Sturnidae</taxon>
        <taxon>Lamprotornis</taxon>
    </lineage>
</organism>
<gene>
    <name evidence="3" type="ORF">IHE44_0005047</name>
    <name evidence="2" type="ORF">IHE44_005612</name>
</gene>
<dbReference type="Proteomes" id="UP000618051">
    <property type="component" value="Unassembled WGS sequence"/>
</dbReference>
<keyword evidence="4" id="KW-1185">Reference proteome</keyword>
<feature type="region of interest" description="Disordered" evidence="1">
    <location>
        <begin position="1"/>
        <end position="23"/>
    </location>
</feature>
<evidence type="ECO:0000313" key="4">
    <source>
        <dbReference type="Proteomes" id="UP000618051"/>
    </source>
</evidence>
<name>A0A835TZX8_9PASS</name>
<evidence type="ECO:0000313" key="2">
    <source>
        <dbReference type="EMBL" id="KAG0125236.1"/>
    </source>
</evidence>
<dbReference type="AlphaFoldDB" id="A0A835TZX8"/>
<reference evidence="3" key="3">
    <citation type="submission" date="2022-01" db="EMBL/GenBank/DDBJ databases">
        <authorList>
            <person name="Rubenstein D.R."/>
        </authorList>
    </citation>
    <scope>NUCLEOTIDE SEQUENCE</scope>
    <source>
        <strain evidence="3">SS15</strain>
        <tissue evidence="3">Liver</tissue>
    </source>
</reference>
<evidence type="ECO:0000256" key="1">
    <source>
        <dbReference type="SAM" id="MobiDB-lite"/>
    </source>
</evidence>
<feature type="compositionally biased region" description="Basic and acidic residues" evidence="1">
    <location>
        <begin position="1"/>
        <end position="10"/>
    </location>
</feature>
<comment type="caution">
    <text evidence="2">The sequence shown here is derived from an EMBL/GenBank/DDBJ whole genome shotgun (WGS) entry which is preliminary data.</text>
</comment>
<protein>
    <submittedName>
        <fullName evidence="2">Uncharacterized protein</fullName>
    </submittedName>
</protein>
<accession>A0A835TZX8</accession>
<dbReference type="EMBL" id="JADDUC010000022">
    <property type="protein sequence ID" value="KAG0125236.1"/>
    <property type="molecule type" value="Genomic_DNA"/>
</dbReference>
<dbReference type="EMBL" id="JADDUC020000002">
    <property type="protein sequence ID" value="KAI1241570.1"/>
    <property type="molecule type" value="Genomic_DNA"/>
</dbReference>